<dbReference type="InterPro" id="IPR046947">
    <property type="entry name" value="LytR-like"/>
</dbReference>
<evidence type="ECO:0000313" key="4">
    <source>
        <dbReference type="EMBL" id="MBW4865953.1"/>
    </source>
</evidence>
<dbReference type="SMART" id="SM00850">
    <property type="entry name" value="LytTR"/>
    <property type="match status" value="1"/>
</dbReference>
<evidence type="ECO:0000259" key="3">
    <source>
        <dbReference type="PROSITE" id="PS50930"/>
    </source>
</evidence>
<evidence type="ECO:0000259" key="2">
    <source>
        <dbReference type="PROSITE" id="PS50110"/>
    </source>
</evidence>
<dbReference type="SMART" id="SM00448">
    <property type="entry name" value="REC"/>
    <property type="match status" value="1"/>
</dbReference>
<keyword evidence="4" id="KW-0238">DNA-binding</keyword>
<dbReference type="PANTHER" id="PTHR37299:SF1">
    <property type="entry name" value="STAGE 0 SPORULATION PROTEIN A HOMOLOG"/>
    <property type="match status" value="1"/>
</dbReference>
<feature type="domain" description="HTH LytTR-type" evidence="3">
    <location>
        <begin position="133"/>
        <end position="207"/>
    </location>
</feature>
<dbReference type="EMBL" id="JAHXRF010000011">
    <property type="protein sequence ID" value="MBW4865953.1"/>
    <property type="molecule type" value="Genomic_DNA"/>
</dbReference>
<accession>A0AAW4NU32</accession>
<evidence type="ECO:0000313" key="5">
    <source>
        <dbReference type="Proteomes" id="UP001196873"/>
    </source>
</evidence>
<gene>
    <name evidence="4" type="ORF">KZY68_08025</name>
</gene>
<dbReference type="InterPro" id="IPR007492">
    <property type="entry name" value="LytTR_DNA-bd_dom"/>
</dbReference>
<sequence>MKLNCIIIDDDQQTVETLKSYMADTPCVKLTGSCSNAVEAIRLLQQNDIQLAFINLRLQEMSGVEFSSMLPRNAIKIFMTDDRSLGIEGYKADAVDCLLKPISKTAFIEDMHKVHEICEREEEIHELKKDRFLFVKSDYKVLRLDFDNIIYIEGVKDYVKFHLDNEETPILSLMNMKKLEHQMTGDEFLRVHRSYIVNMRKVRRIERMKLIFSKGSIPISESYKDEVFRFVDHHSIV</sequence>
<dbReference type="Pfam" id="PF04397">
    <property type="entry name" value="LytTR"/>
    <property type="match status" value="1"/>
</dbReference>
<proteinExistence type="predicted"/>
<dbReference type="GO" id="GO:0003677">
    <property type="term" value="F:DNA binding"/>
    <property type="evidence" value="ECO:0007669"/>
    <property type="project" value="UniProtKB-KW"/>
</dbReference>
<evidence type="ECO:0000256" key="1">
    <source>
        <dbReference type="PROSITE-ProRule" id="PRU00169"/>
    </source>
</evidence>
<feature type="domain" description="Response regulatory" evidence="2">
    <location>
        <begin position="4"/>
        <end position="115"/>
    </location>
</feature>
<dbReference type="AlphaFoldDB" id="A0AAW4NU32"/>
<comment type="caution">
    <text evidence="1">Lacks conserved residue(s) required for the propagation of feature annotation.</text>
</comment>
<organism evidence="4 5">
    <name type="scientific">Segatella salivae</name>
    <dbReference type="NCBI Taxonomy" id="228604"/>
    <lineage>
        <taxon>Bacteria</taxon>
        <taxon>Pseudomonadati</taxon>
        <taxon>Bacteroidota</taxon>
        <taxon>Bacteroidia</taxon>
        <taxon>Bacteroidales</taxon>
        <taxon>Prevotellaceae</taxon>
        <taxon>Segatella</taxon>
    </lineage>
</organism>
<comment type="caution">
    <text evidence="4">The sequence shown here is derived from an EMBL/GenBank/DDBJ whole genome shotgun (WGS) entry which is preliminary data.</text>
</comment>
<name>A0AAW4NU32_9BACT</name>
<dbReference type="RefSeq" id="WP_219424729.1">
    <property type="nucleotide sequence ID" value="NZ_JAHXQY010000001.1"/>
</dbReference>
<dbReference type="GO" id="GO:0000156">
    <property type="term" value="F:phosphorelay response regulator activity"/>
    <property type="evidence" value="ECO:0007669"/>
    <property type="project" value="InterPro"/>
</dbReference>
<dbReference type="PROSITE" id="PS50930">
    <property type="entry name" value="HTH_LYTTR"/>
    <property type="match status" value="1"/>
</dbReference>
<reference evidence="4" key="1">
    <citation type="submission" date="2021-07" db="EMBL/GenBank/DDBJ databases">
        <title>Genomic diversity and antimicrobial resistance of Prevotella spp. isolated from chronic lung disease airways.</title>
        <authorList>
            <person name="Webb K.A."/>
            <person name="Olagoke O.S."/>
            <person name="Baird T."/>
            <person name="Neill J."/>
            <person name="Pham A."/>
            <person name="Wells T.J."/>
            <person name="Ramsay K.A."/>
            <person name="Bell S.C."/>
            <person name="Sarovich D.S."/>
            <person name="Price E.P."/>
        </authorList>
    </citation>
    <scope>NUCLEOTIDE SEQUENCE</scope>
    <source>
        <strain evidence="4">SCHI0047.S.3</strain>
    </source>
</reference>
<dbReference type="PANTHER" id="PTHR37299">
    <property type="entry name" value="TRANSCRIPTIONAL REGULATOR-RELATED"/>
    <property type="match status" value="1"/>
</dbReference>
<dbReference type="InterPro" id="IPR001789">
    <property type="entry name" value="Sig_transdc_resp-reg_receiver"/>
</dbReference>
<dbReference type="Pfam" id="PF00072">
    <property type="entry name" value="Response_reg"/>
    <property type="match status" value="1"/>
</dbReference>
<protein>
    <submittedName>
        <fullName evidence="4">LytTR family DNA-binding domain-containing protein</fullName>
    </submittedName>
</protein>
<dbReference type="Proteomes" id="UP001196873">
    <property type="component" value="Unassembled WGS sequence"/>
</dbReference>
<dbReference type="PROSITE" id="PS50110">
    <property type="entry name" value="RESPONSE_REGULATORY"/>
    <property type="match status" value="1"/>
</dbReference>